<sequence>MTQRLLKQILQKGSNKITSIKDGALYCKVLDAFRDISKKQGVPVKFLPPKTPIVRWTEPHFALTRSQIVQLSKHNKFSDSNRWSGVFPHDDTDGVAGSYWGETQAVSAERIHYAIWKKAAEIKGYGTLPVLTKNGHIVLEPVAFQQGIVLLCEINRPVKMVDTKSLIERLSDYPTLKSLGVKGLESAVLHPDDHSGARAISVGIMLANRDLWSKQDRIEELYQGLVVRSARIQPGEQGNNVVFLELPGIETMLPLEPKALISVRNTDTDGKVHSRYVPLDATGDNQQEMVERVVKDQEAFWTG</sequence>
<reference evidence="1 2" key="1">
    <citation type="submission" date="2015-09" db="EMBL/GenBank/DDBJ databases">
        <title>Sorangium comparison.</title>
        <authorList>
            <person name="Zaburannyi N."/>
            <person name="Bunk B."/>
            <person name="Overmann J."/>
            <person name="Mueller R."/>
        </authorList>
    </citation>
    <scope>NUCLEOTIDE SEQUENCE [LARGE SCALE GENOMIC DNA]</scope>
    <source>
        <strain evidence="1 2">So ceGT47</strain>
    </source>
</reference>
<proteinExistence type="predicted"/>
<evidence type="ECO:0000313" key="1">
    <source>
        <dbReference type="EMBL" id="AUX27884.1"/>
    </source>
</evidence>
<dbReference type="OrthoDB" id="9821584at2"/>
<gene>
    <name evidence="1" type="ORF">SOCEGT47_084840</name>
</gene>
<dbReference type="RefSeq" id="WP_129356340.1">
    <property type="nucleotide sequence ID" value="NZ_CP012670.1"/>
</dbReference>
<dbReference type="EMBL" id="CP012670">
    <property type="protein sequence ID" value="AUX27884.1"/>
    <property type="molecule type" value="Genomic_DNA"/>
</dbReference>
<dbReference type="Proteomes" id="UP000295781">
    <property type="component" value="Chromosome"/>
</dbReference>
<name>A0A4P2QDM1_SORCE</name>
<dbReference type="AlphaFoldDB" id="A0A4P2QDM1"/>
<accession>A0A4P2QDM1</accession>
<evidence type="ECO:0000313" key="2">
    <source>
        <dbReference type="Proteomes" id="UP000295781"/>
    </source>
</evidence>
<protein>
    <submittedName>
        <fullName evidence="1">Uncharacterized protein</fullName>
    </submittedName>
</protein>
<organism evidence="1 2">
    <name type="scientific">Sorangium cellulosum</name>
    <name type="common">Polyangium cellulosum</name>
    <dbReference type="NCBI Taxonomy" id="56"/>
    <lineage>
        <taxon>Bacteria</taxon>
        <taxon>Pseudomonadati</taxon>
        <taxon>Myxococcota</taxon>
        <taxon>Polyangia</taxon>
        <taxon>Polyangiales</taxon>
        <taxon>Polyangiaceae</taxon>
        <taxon>Sorangium</taxon>
    </lineage>
</organism>